<dbReference type="EMBL" id="MU266734">
    <property type="protein sequence ID" value="KAH7918791.1"/>
    <property type="molecule type" value="Genomic_DNA"/>
</dbReference>
<gene>
    <name evidence="1" type="ORF">BV22DRAFT_1075923</name>
</gene>
<sequence>MGNDRPLSLVYTPELADLRKEYWTIVLRAVALTLLLMWACLPVYWGALAYSARMTSNLTAWFIDRDNSRLGHALWSDINNTSSPGPQLGWVFVDGDSAGSDQDIIDAVIGEQVWLALVVEANATHKLATARQNGDSSYDPASAITVYYSQARQEIATGNYVVPLSTALLEKTTSAWATTSAQQYLAQIYAQGEVNGTALELLARAPQTISPAVGWTTVNLRPLRTAPVATAVTLVGQIFLCIFAFITAMANAAARPLIQRHLRFSHYLILRFAVPLVAYVPMSLTYTLVSLAFHLPFDTRYNTASGFMLFWLYVYLGMAALGLALESMITVLTPKFVPFFLFSLIIANVASAVLPDELQPAFYSFSIAFPVWFVLSILLPSPPTPCLPCAPNPHRNL</sequence>
<protein>
    <submittedName>
        <fullName evidence="1">Uncharacterized protein</fullName>
    </submittedName>
</protein>
<evidence type="ECO:0000313" key="2">
    <source>
        <dbReference type="Proteomes" id="UP000790709"/>
    </source>
</evidence>
<proteinExistence type="predicted"/>
<name>A0ACB8AZE1_9AGAM</name>
<dbReference type="Proteomes" id="UP000790709">
    <property type="component" value="Unassembled WGS sequence"/>
</dbReference>
<accession>A0ACB8AZE1</accession>
<comment type="caution">
    <text evidence="1">The sequence shown here is derived from an EMBL/GenBank/DDBJ whole genome shotgun (WGS) entry which is preliminary data.</text>
</comment>
<keyword evidence="2" id="KW-1185">Reference proteome</keyword>
<reference evidence="1" key="1">
    <citation type="journal article" date="2021" name="New Phytol.">
        <title>Evolutionary innovations through gain and loss of genes in the ectomycorrhizal Boletales.</title>
        <authorList>
            <person name="Wu G."/>
            <person name="Miyauchi S."/>
            <person name="Morin E."/>
            <person name="Kuo A."/>
            <person name="Drula E."/>
            <person name="Varga T."/>
            <person name="Kohler A."/>
            <person name="Feng B."/>
            <person name="Cao Y."/>
            <person name="Lipzen A."/>
            <person name="Daum C."/>
            <person name="Hundley H."/>
            <person name="Pangilinan J."/>
            <person name="Johnson J."/>
            <person name="Barry K."/>
            <person name="LaButti K."/>
            <person name="Ng V."/>
            <person name="Ahrendt S."/>
            <person name="Min B."/>
            <person name="Choi I.G."/>
            <person name="Park H."/>
            <person name="Plett J.M."/>
            <person name="Magnuson J."/>
            <person name="Spatafora J.W."/>
            <person name="Nagy L.G."/>
            <person name="Henrissat B."/>
            <person name="Grigoriev I.V."/>
            <person name="Yang Z.L."/>
            <person name="Xu J."/>
            <person name="Martin F.M."/>
        </authorList>
    </citation>
    <scope>NUCLEOTIDE SEQUENCE</scope>
    <source>
        <strain evidence="1">KUC20120723A-06</strain>
    </source>
</reference>
<evidence type="ECO:0000313" key="1">
    <source>
        <dbReference type="EMBL" id="KAH7918791.1"/>
    </source>
</evidence>
<organism evidence="1 2">
    <name type="scientific">Leucogyrophana mollusca</name>
    <dbReference type="NCBI Taxonomy" id="85980"/>
    <lineage>
        <taxon>Eukaryota</taxon>
        <taxon>Fungi</taxon>
        <taxon>Dikarya</taxon>
        <taxon>Basidiomycota</taxon>
        <taxon>Agaricomycotina</taxon>
        <taxon>Agaricomycetes</taxon>
        <taxon>Agaricomycetidae</taxon>
        <taxon>Boletales</taxon>
        <taxon>Boletales incertae sedis</taxon>
        <taxon>Leucogyrophana</taxon>
    </lineage>
</organism>